<comment type="caution">
    <text evidence="1">The sequence shown here is derived from an EMBL/GenBank/DDBJ whole genome shotgun (WGS) entry which is preliminary data.</text>
</comment>
<dbReference type="RefSeq" id="WP_197969489.1">
    <property type="nucleotide sequence ID" value="NZ_JACEGD010000062.1"/>
</dbReference>
<evidence type="ECO:0000313" key="2">
    <source>
        <dbReference type="Proteomes" id="UP001194539"/>
    </source>
</evidence>
<sequence length="78" mass="8644">MASIGHGLMIKFGLAHQPSPEKADEWARSTRELIRQGLSQELAGEQAAKRLFTDYKTRVYASEADTIALLLQQAGDKK</sequence>
<dbReference type="Proteomes" id="UP001194539">
    <property type="component" value="Unassembled WGS sequence"/>
</dbReference>
<proteinExistence type="predicted"/>
<protein>
    <submittedName>
        <fullName evidence="1">Uncharacterized protein</fullName>
    </submittedName>
</protein>
<accession>A0ABS0PFS7</accession>
<evidence type="ECO:0000313" key="1">
    <source>
        <dbReference type="EMBL" id="MBH5391905.1"/>
    </source>
</evidence>
<organism evidence="1 2">
    <name type="scientific">Bradyrhizobium diversitatis</name>
    <dbReference type="NCBI Taxonomy" id="2755406"/>
    <lineage>
        <taxon>Bacteria</taxon>
        <taxon>Pseudomonadati</taxon>
        <taxon>Pseudomonadota</taxon>
        <taxon>Alphaproteobacteria</taxon>
        <taxon>Hyphomicrobiales</taxon>
        <taxon>Nitrobacteraceae</taxon>
        <taxon>Bradyrhizobium</taxon>
    </lineage>
</organism>
<dbReference type="EMBL" id="JACEGD010000062">
    <property type="protein sequence ID" value="MBH5391905.1"/>
    <property type="molecule type" value="Genomic_DNA"/>
</dbReference>
<name>A0ABS0PFS7_9BRAD</name>
<gene>
    <name evidence="1" type="ORF">H1B27_37440</name>
</gene>
<keyword evidence="2" id="KW-1185">Reference proteome</keyword>
<reference evidence="1 2" key="1">
    <citation type="submission" date="2020-07" db="EMBL/GenBank/DDBJ databases">
        <title>Bradyrhizobium diversity isolated from nodules of indigenous legumes of Western Australia.</title>
        <authorList>
            <person name="Klepa M.S."/>
        </authorList>
    </citation>
    <scope>NUCLEOTIDE SEQUENCE [LARGE SCALE GENOMIC DNA]</scope>
    <source>
        <strain evidence="1 2">CNPSo 4019</strain>
    </source>
</reference>